<feature type="transmembrane region" description="Helical" evidence="7">
    <location>
        <begin position="233"/>
        <end position="255"/>
    </location>
</feature>
<comment type="caution">
    <text evidence="9">The sequence shown here is derived from an EMBL/GenBank/DDBJ whole genome shotgun (WGS) entry which is preliminary data.</text>
</comment>
<feature type="domain" description="EamA" evidence="8">
    <location>
        <begin position="144"/>
        <end position="276"/>
    </location>
</feature>
<protein>
    <submittedName>
        <fullName evidence="9">EamA family transporter</fullName>
    </submittedName>
</protein>
<feature type="region of interest" description="Disordered" evidence="6">
    <location>
        <begin position="289"/>
        <end position="331"/>
    </location>
</feature>
<dbReference type="PANTHER" id="PTHR32322">
    <property type="entry name" value="INNER MEMBRANE TRANSPORTER"/>
    <property type="match status" value="1"/>
</dbReference>
<feature type="transmembrane region" description="Helical" evidence="7">
    <location>
        <begin position="206"/>
        <end position="226"/>
    </location>
</feature>
<feature type="domain" description="EamA" evidence="8">
    <location>
        <begin position="6"/>
        <end position="134"/>
    </location>
</feature>
<evidence type="ECO:0000256" key="6">
    <source>
        <dbReference type="SAM" id="MobiDB-lite"/>
    </source>
</evidence>
<evidence type="ECO:0000256" key="3">
    <source>
        <dbReference type="ARBA" id="ARBA00022692"/>
    </source>
</evidence>
<keyword evidence="4 7" id="KW-1133">Transmembrane helix</keyword>
<dbReference type="EMBL" id="BAAAVI010000018">
    <property type="protein sequence ID" value="GAA2869433.1"/>
    <property type="molecule type" value="Genomic_DNA"/>
</dbReference>
<dbReference type="Proteomes" id="UP001500831">
    <property type="component" value="Unassembled WGS sequence"/>
</dbReference>
<evidence type="ECO:0000256" key="2">
    <source>
        <dbReference type="ARBA" id="ARBA00007362"/>
    </source>
</evidence>
<comment type="subcellular location">
    <subcellularLocation>
        <location evidence="1">Membrane</location>
        <topology evidence="1">Multi-pass membrane protein</topology>
    </subcellularLocation>
</comment>
<evidence type="ECO:0000313" key="9">
    <source>
        <dbReference type="EMBL" id="GAA2869433.1"/>
    </source>
</evidence>
<feature type="transmembrane region" description="Helical" evidence="7">
    <location>
        <begin position="261"/>
        <end position="281"/>
    </location>
</feature>
<feature type="transmembrane region" description="Helical" evidence="7">
    <location>
        <begin position="65"/>
        <end position="84"/>
    </location>
</feature>
<organism evidence="9 10">
    <name type="scientific">Streptosporangium fragile</name>
    <dbReference type="NCBI Taxonomy" id="46186"/>
    <lineage>
        <taxon>Bacteria</taxon>
        <taxon>Bacillati</taxon>
        <taxon>Actinomycetota</taxon>
        <taxon>Actinomycetes</taxon>
        <taxon>Streptosporangiales</taxon>
        <taxon>Streptosporangiaceae</taxon>
        <taxon>Streptosporangium</taxon>
    </lineage>
</organism>
<accession>A0ABP6IG37</accession>
<feature type="transmembrane region" description="Helical" evidence="7">
    <location>
        <begin position="35"/>
        <end position="53"/>
    </location>
</feature>
<keyword evidence="3 7" id="KW-0812">Transmembrane</keyword>
<proteinExistence type="inferred from homology"/>
<evidence type="ECO:0000256" key="5">
    <source>
        <dbReference type="ARBA" id="ARBA00023136"/>
    </source>
</evidence>
<dbReference type="InterPro" id="IPR000620">
    <property type="entry name" value="EamA_dom"/>
</dbReference>
<keyword evidence="10" id="KW-1185">Reference proteome</keyword>
<feature type="transmembrane region" description="Helical" evidence="7">
    <location>
        <begin position="90"/>
        <end position="111"/>
    </location>
</feature>
<evidence type="ECO:0000313" key="10">
    <source>
        <dbReference type="Proteomes" id="UP001500831"/>
    </source>
</evidence>
<evidence type="ECO:0000256" key="7">
    <source>
        <dbReference type="SAM" id="Phobius"/>
    </source>
</evidence>
<dbReference type="RefSeq" id="WP_344971517.1">
    <property type="nucleotide sequence ID" value="NZ_BAAAVI010000018.1"/>
</dbReference>
<dbReference type="PANTHER" id="PTHR32322:SF2">
    <property type="entry name" value="EAMA DOMAIN-CONTAINING PROTEIN"/>
    <property type="match status" value="1"/>
</dbReference>
<feature type="transmembrane region" description="Helical" evidence="7">
    <location>
        <begin position="118"/>
        <end position="140"/>
    </location>
</feature>
<feature type="compositionally biased region" description="Low complexity" evidence="6">
    <location>
        <begin position="299"/>
        <end position="310"/>
    </location>
</feature>
<dbReference type="SUPFAM" id="SSF103481">
    <property type="entry name" value="Multidrug resistance efflux transporter EmrE"/>
    <property type="match status" value="2"/>
</dbReference>
<evidence type="ECO:0000256" key="1">
    <source>
        <dbReference type="ARBA" id="ARBA00004141"/>
    </source>
</evidence>
<reference evidence="10" key="1">
    <citation type="journal article" date="2019" name="Int. J. Syst. Evol. Microbiol.">
        <title>The Global Catalogue of Microorganisms (GCM) 10K type strain sequencing project: providing services to taxonomists for standard genome sequencing and annotation.</title>
        <authorList>
            <consortium name="The Broad Institute Genomics Platform"/>
            <consortium name="The Broad Institute Genome Sequencing Center for Infectious Disease"/>
            <person name="Wu L."/>
            <person name="Ma J."/>
        </authorList>
    </citation>
    <scope>NUCLEOTIDE SEQUENCE [LARGE SCALE GENOMIC DNA]</scope>
    <source>
        <strain evidence="10">JCM 6242</strain>
    </source>
</reference>
<sequence>MEAKFRWVLVTATAPVAWGTNYFVTQQFLPPDRPLYGAAVRALPAGLLLLLVARKRPHGSWWWKSLVLGTLNMSAFFALIYLSAQLLPTSIASMIMATSPVVMMLLAWALLSERPRALHLAGAGIGVAGVCLMLFAGATAVGAPGVLASIAAMVLSSTGAVLATRWSADVDVLSSTSWQLIAGGIVLVPFAVAVEGPPPPLDGPSIFGFGYVTVVATALAFAAWFAGLRHLPAGTVGLVGLLNPVTGVLLGTTIAGETLTAQQLCGLALTFLGILLGQPAAARLAALVRGRGDRPPPGGEARAGAEATGPGSTGREDRRPAAGANAPSGTA</sequence>
<keyword evidence="5 7" id="KW-0472">Membrane</keyword>
<evidence type="ECO:0000256" key="4">
    <source>
        <dbReference type="ARBA" id="ARBA00022989"/>
    </source>
</evidence>
<feature type="transmembrane region" description="Helical" evidence="7">
    <location>
        <begin position="146"/>
        <end position="164"/>
    </location>
</feature>
<evidence type="ECO:0000259" key="8">
    <source>
        <dbReference type="Pfam" id="PF00892"/>
    </source>
</evidence>
<name>A0ABP6IG37_9ACTN</name>
<dbReference type="Pfam" id="PF00892">
    <property type="entry name" value="EamA"/>
    <property type="match status" value="2"/>
</dbReference>
<dbReference type="InterPro" id="IPR050638">
    <property type="entry name" value="AA-Vitamin_Transporters"/>
</dbReference>
<dbReference type="InterPro" id="IPR037185">
    <property type="entry name" value="EmrE-like"/>
</dbReference>
<gene>
    <name evidence="9" type="ORF">GCM10010517_29420</name>
</gene>
<comment type="similarity">
    <text evidence="2">Belongs to the EamA transporter family.</text>
</comment>
<dbReference type="Gene3D" id="1.10.3730.20">
    <property type="match status" value="1"/>
</dbReference>
<feature type="transmembrane region" description="Helical" evidence="7">
    <location>
        <begin position="176"/>
        <end position="194"/>
    </location>
</feature>